<dbReference type="Proteomes" id="UP000515703">
    <property type="component" value="Chromosome"/>
</dbReference>
<dbReference type="RefSeq" id="WP_185257494.1">
    <property type="nucleotide sequence ID" value="NZ_AP023368.1"/>
</dbReference>
<keyword evidence="3" id="KW-1185">Reference proteome</keyword>
<gene>
    <name evidence="2" type="ORF">bsdcttw_00680</name>
</gene>
<dbReference type="AlphaFoldDB" id="A0A7I8DH62"/>
<dbReference type="EMBL" id="AP023368">
    <property type="protein sequence ID" value="BCJ97027.1"/>
    <property type="molecule type" value="Genomic_DNA"/>
</dbReference>
<name>A0A7I8DH62_9FIRM</name>
<dbReference type="KEGG" id="acht:bsdcttw_00680"/>
<reference evidence="2 3" key="1">
    <citation type="submission" date="2020-08" db="EMBL/GenBank/DDBJ databases">
        <title>Draft genome sequencing of an Anaerocolumna strain isolated from anoxic soil subjected to BSD treatment.</title>
        <authorList>
            <person name="Uek A."/>
            <person name="Tonouchi A."/>
        </authorList>
    </citation>
    <scope>NUCLEOTIDE SEQUENCE [LARGE SCALE GENOMIC DNA]</scope>
    <source>
        <strain evidence="2 3">CTTW</strain>
    </source>
</reference>
<protein>
    <submittedName>
        <fullName evidence="2">Uncharacterized protein</fullName>
    </submittedName>
</protein>
<proteinExistence type="predicted"/>
<evidence type="ECO:0000313" key="2">
    <source>
        <dbReference type="EMBL" id="BCJ97027.1"/>
    </source>
</evidence>
<feature type="compositionally biased region" description="Basic and acidic residues" evidence="1">
    <location>
        <begin position="1"/>
        <end position="18"/>
    </location>
</feature>
<evidence type="ECO:0000313" key="3">
    <source>
        <dbReference type="Proteomes" id="UP000515703"/>
    </source>
</evidence>
<accession>A0A7I8DH62</accession>
<organism evidence="2 3">
    <name type="scientific">Anaerocolumna chitinilytica</name>
    <dbReference type="NCBI Taxonomy" id="1727145"/>
    <lineage>
        <taxon>Bacteria</taxon>
        <taxon>Bacillati</taxon>
        <taxon>Bacillota</taxon>
        <taxon>Clostridia</taxon>
        <taxon>Lachnospirales</taxon>
        <taxon>Lachnospiraceae</taxon>
        <taxon>Anaerocolumna</taxon>
    </lineage>
</organism>
<evidence type="ECO:0000256" key="1">
    <source>
        <dbReference type="SAM" id="MobiDB-lite"/>
    </source>
</evidence>
<sequence>MKDISDRDNRKEGGRIEEFPVINPSFVPEPGLDSVENSPKGEECPHYSEPLPIDKPTEIGGNSIKEF</sequence>
<reference evidence="2 3" key="2">
    <citation type="submission" date="2020-08" db="EMBL/GenBank/DDBJ databases">
        <authorList>
            <person name="Ueki A."/>
            <person name="Tonouchi A."/>
        </authorList>
    </citation>
    <scope>NUCLEOTIDE SEQUENCE [LARGE SCALE GENOMIC DNA]</scope>
    <source>
        <strain evidence="2 3">CTTW</strain>
    </source>
</reference>
<feature type="region of interest" description="Disordered" evidence="1">
    <location>
        <begin position="1"/>
        <end position="67"/>
    </location>
</feature>